<dbReference type="Pfam" id="PF05065">
    <property type="entry name" value="Phage_capsid"/>
    <property type="match status" value="1"/>
</dbReference>
<comment type="caution">
    <text evidence="3">The sequence shown here is derived from an EMBL/GenBank/DDBJ whole genome shotgun (WGS) entry which is preliminary data.</text>
</comment>
<feature type="non-terminal residue" evidence="3">
    <location>
        <position position="402"/>
    </location>
</feature>
<accession>A0A8S0SDW2</accession>
<dbReference type="AlphaFoldDB" id="A0A8S0SDW2"/>
<evidence type="ECO:0000313" key="4">
    <source>
        <dbReference type="Proteomes" id="UP000594638"/>
    </source>
</evidence>
<sequence length="402" mass="43519">MSAETKTAEQLATEIKAAHARSLDEVRAIAEQAVAEAKRGVEMTTALKEKADEGLLTTNELKAQLTEIEQKLARRGAPEVQDERKSLGEIVVGNEEFKNRLSGSDKRGSVSMTVETKTILSASGSWGATSSVSNALVVADRQPLVALPMRQMTVRDLFSPGETNSNGVEFAVQTARTNNAAVVAENTTKAYSNYTWNLQNFPVRTIAHLVKASRQILDDAPALKSTIDAEMRYGLEFAEEAQMLYGDGTGANLLGVIPQATAYSAAFAVTGETAIDRIRLAMLQGTLALYPMTGHVLNPADWTKIEMLKDAQGRYIIGDPQGTVAPRLWGLPVVSSIAMTAGTFLTGAFKYGGQIFDRMAIEVMISTENVDDFEKNMISIRAEERLALVIKRPASFITGNLP</sequence>
<evidence type="ECO:0000256" key="1">
    <source>
        <dbReference type="ARBA" id="ARBA00004328"/>
    </source>
</evidence>
<dbReference type="SUPFAM" id="SSF56563">
    <property type="entry name" value="Major capsid protein gp5"/>
    <property type="match status" value="1"/>
</dbReference>
<dbReference type="NCBIfam" id="TIGR01554">
    <property type="entry name" value="major_cap_HK97"/>
    <property type="match status" value="1"/>
</dbReference>
<dbReference type="InterPro" id="IPR054612">
    <property type="entry name" value="Phage_capsid-like_C"/>
</dbReference>
<dbReference type="EMBL" id="CACTIH010004655">
    <property type="protein sequence ID" value="CAA2991071.1"/>
    <property type="molecule type" value="Genomic_DNA"/>
</dbReference>
<dbReference type="Proteomes" id="UP000594638">
    <property type="component" value="Unassembled WGS sequence"/>
</dbReference>
<dbReference type="Gene3D" id="3.30.2320.10">
    <property type="entry name" value="hypothetical protein PF0899 domain"/>
    <property type="match status" value="1"/>
</dbReference>
<dbReference type="InterPro" id="IPR024455">
    <property type="entry name" value="Phage_capsid"/>
</dbReference>
<reference evidence="3 4" key="1">
    <citation type="submission" date="2019-12" db="EMBL/GenBank/DDBJ databases">
        <authorList>
            <person name="Alioto T."/>
            <person name="Alioto T."/>
            <person name="Gomez Garrido J."/>
        </authorList>
    </citation>
    <scope>NUCLEOTIDE SEQUENCE [LARGE SCALE GENOMIC DNA]</scope>
</reference>
<feature type="domain" description="Phage capsid-like C-terminal" evidence="2">
    <location>
        <begin position="143"/>
        <end position="400"/>
    </location>
</feature>
<keyword evidence="4" id="KW-1185">Reference proteome</keyword>
<gene>
    <name evidence="3" type="ORF">OLEA9_A025814</name>
</gene>
<organism evidence="3 4">
    <name type="scientific">Olea europaea subsp. europaea</name>
    <dbReference type="NCBI Taxonomy" id="158383"/>
    <lineage>
        <taxon>Eukaryota</taxon>
        <taxon>Viridiplantae</taxon>
        <taxon>Streptophyta</taxon>
        <taxon>Embryophyta</taxon>
        <taxon>Tracheophyta</taxon>
        <taxon>Spermatophyta</taxon>
        <taxon>Magnoliopsida</taxon>
        <taxon>eudicotyledons</taxon>
        <taxon>Gunneridae</taxon>
        <taxon>Pentapetalae</taxon>
        <taxon>asterids</taxon>
        <taxon>lamiids</taxon>
        <taxon>Lamiales</taxon>
        <taxon>Oleaceae</taxon>
        <taxon>Oleeae</taxon>
        <taxon>Olea</taxon>
    </lineage>
</organism>
<proteinExistence type="predicted"/>
<evidence type="ECO:0000313" key="3">
    <source>
        <dbReference type="EMBL" id="CAA2991071.1"/>
    </source>
</evidence>
<dbReference type="OrthoDB" id="3967632at2759"/>
<evidence type="ECO:0000259" key="2">
    <source>
        <dbReference type="Pfam" id="PF05065"/>
    </source>
</evidence>
<dbReference type="Gene3D" id="3.30.2400.10">
    <property type="entry name" value="Major capsid protein gp5"/>
    <property type="match status" value="1"/>
</dbReference>
<protein>
    <recommendedName>
        <fullName evidence="2">Phage capsid-like C-terminal domain-containing protein</fullName>
    </recommendedName>
</protein>
<name>A0A8S0SDW2_OLEEU</name>
<comment type="subcellular location">
    <subcellularLocation>
        <location evidence="1">Virion</location>
    </subcellularLocation>
</comment>